<dbReference type="InterPro" id="IPR043519">
    <property type="entry name" value="NT_sf"/>
</dbReference>
<evidence type="ECO:0000256" key="6">
    <source>
        <dbReference type="ARBA" id="ARBA00022741"/>
    </source>
</evidence>
<keyword evidence="3" id="KW-0808">Transferase</keyword>
<name>W9V3P6_9GAMM</name>
<dbReference type="CDD" id="cd05403">
    <property type="entry name" value="NT_KNTase_like"/>
    <property type="match status" value="1"/>
</dbReference>
<keyword evidence="7" id="KW-0067">ATP-binding</keyword>
<evidence type="ECO:0000256" key="5">
    <source>
        <dbReference type="ARBA" id="ARBA00022723"/>
    </source>
</evidence>
<dbReference type="SUPFAM" id="SSF81301">
    <property type="entry name" value="Nucleotidyltransferase"/>
    <property type="match status" value="1"/>
</dbReference>
<dbReference type="Gene3D" id="3.30.460.10">
    <property type="entry name" value="Beta Polymerase, domain 2"/>
    <property type="match status" value="1"/>
</dbReference>
<proteinExistence type="inferred from homology"/>
<evidence type="ECO:0000256" key="4">
    <source>
        <dbReference type="ARBA" id="ARBA00022695"/>
    </source>
</evidence>
<evidence type="ECO:0000256" key="2">
    <source>
        <dbReference type="ARBA" id="ARBA00022649"/>
    </source>
</evidence>
<comment type="cofactor">
    <cofactor evidence="1">
        <name>Mg(2+)</name>
        <dbReference type="ChEBI" id="CHEBI:18420"/>
    </cofactor>
</comment>
<evidence type="ECO:0000256" key="3">
    <source>
        <dbReference type="ARBA" id="ARBA00022679"/>
    </source>
</evidence>
<evidence type="ECO:0000313" key="11">
    <source>
        <dbReference type="EMBL" id="EXJ14138.1"/>
    </source>
</evidence>
<dbReference type="GO" id="GO:0005524">
    <property type="term" value="F:ATP binding"/>
    <property type="evidence" value="ECO:0007669"/>
    <property type="project" value="UniProtKB-KW"/>
</dbReference>
<protein>
    <submittedName>
        <fullName evidence="11">PAP/25A core domain:DNA polymerase</fullName>
    </submittedName>
</protein>
<keyword evidence="4" id="KW-0548">Nucleotidyltransferase</keyword>
<dbReference type="PATRIC" id="fig|1249627.3.peg.3118"/>
<evidence type="ECO:0000256" key="1">
    <source>
        <dbReference type="ARBA" id="ARBA00001946"/>
    </source>
</evidence>
<dbReference type="GO" id="GO:0016779">
    <property type="term" value="F:nucleotidyltransferase activity"/>
    <property type="evidence" value="ECO:0007669"/>
    <property type="project" value="UniProtKB-KW"/>
</dbReference>
<evidence type="ECO:0000256" key="7">
    <source>
        <dbReference type="ARBA" id="ARBA00022840"/>
    </source>
</evidence>
<gene>
    <name evidence="11" type="ORF">D779_2952</name>
</gene>
<feature type="domain" description="Polymerase nucleotidyl transferase" evidence="10">
    <location>
        <begin position="15"/>
        <end position="94"/>
    </location>
</feature>
<dbReference type="GO" id="GO:0046872">
    <property type="term" value="F:metal ion binding"/>
    <property type="evidence" value="ECO:0007669"/>
    <property type="project" value="UniProtKB-KW"/>
</dbReference>
<comment type="similarity">
    <text evidence="9">Belongs to the MntA antitoxin family.</text>
</comment>
<keyword evidence="2" id="KW-1277">Toxin-antitoxin system</keyword>
<sequence>MLLETLQAQREAIIALSEQYGARHIRVFGSVARGEEGPDSDVDLVVEFPRGYDLFAQRIPLNERLSELLGRTVELIPEHELNRHIRDQVLTEAIEL</sequence>
<dbReference type="PANTHER" id="PTHR33571">
    <property type="entry name" value="SSL8005 PROTEIN"/>
    <property type="match status" value="1"/>
</dbReference>
<keyword evidence="12" id="KW-1185">Reference proteome</keyword>
<dbReference type="EMBL" id="AONC01000046">
    <property type="protein sequence ID" value="EXJ14138.1"/>
    <property type="molecule type" value="Genomic_DNA"/>
</dbReference>
<evidence type="ECO:0000313" key="12">
    <source>
        <dbReference type="Proteomes" id="UP000019460"/>
    </source>
</evidence>
<keyword evidence="5" id="KW-0479">Metal-binding</keyword>
<keyword evidence="6" id="KW-0547">Nucleotide-binding</keyword>
<dbReference type="STRING" id="1249627.D779_2952"/>
<organism evidence="11 12">
    <name type="scientific">Imhoffiella purpurea</name>
    <dbReference type="NCBI Taxonomy" id="1249627"/>
    <lineage>
        <taxon>Bacteria</taxon>
        <taxon>Pseudomonadati</taxon>
        <taxon>Pseudomonadota</taxon>
        <taxon>Gammaproteobacteria</taxon>
        <taxon>Chromatiales</taxon>
        <taxon>Chromatiaceae</taxon>
        <taxon>Imhoffiella</taxon>
    </lineage>
</organism>
<evidence type="ECO:0000256" key="9">
    <source>
        <dbReference type="ARBA" id="ARBA00038276"/>
    </source>
</evidence>
<dbReference type="Proteomes" id="UP000019460">
    <property type="component" value="Unassembled WGS sequence"/>
</dbReference>
<dbReference type="InterPro" id="IPR002934">
    <property type="entry name" value="Polymerase_NTP_transf_dom"/>
</dbReference>
<comment type="caution">
    <text evidence="11">The sequence shown here is derived from an EMBL/GenBank/DDBJ whole genome shotgun (WGS) entry which is preliminary data.</text>
</comment>
<evidence type="ECO:0000256" key="8">
    <source>
        <dbReference type="ARBA" id="ARBA00022842"/>
    </source>
</evidence>
<dbReference type="PANTHER" id="PTHR33571:SF12">
    <property type="entry name" value="BSL3053 PROTEIN"/>
    <property type="match status" value="1"/>
</dbReference>
<dbReference type="eggNOG" id="COG1669">
    <property type="taxonomic scope" value="Bacteria"/>
</dbReference>
<dbReference type="OrthoDB" id="9809323at2"/>
<dbReference type="InterPro" id="IPR052038">
    <property type="entry name" value="Type-VII_TA_antitoxin"/>
</dbReference>
<dbReference type="AlphaFoldDB" id="W9V3P6"/>
<accession>W9V3P6</accession>
<evidence type="ECO:0000259" key="10">
    <source>
        <dbReference type="Pfam" id="PF01909"/>
    </source>
</evidence>
<dbReference type="Pfam" id="PF01909">
    <property type="entry name" value="NTP_transf_2"/>
    <property type="match status" value="1"/>
</dbReference>
<reference evidence="11 12" key="1">
    <citation type="submission" date="2012-11" db="EMBL/GenBank/DDBJ databases">
        <title>Genome assembly of Thiorhodococcus sp. AK35.</title>
        <authorList>
            <person name="Nupur N."/>
            <person name="Khatri I."/>
            <person name="Subramanian S."/>
            <person name="Pinnaka A."/>
        </authorList>
    </citation>
    <scope>NUCLEOTIDE SEQUENCE [LARGE SCALE GENOMIC DNA]</scope>
    <source>
        <strain evidence="11 12">AK35</strain>
    </source>
</reference>
<dbReference type="RefSeq" id="WP_043755676.1">
    <property type="nucleotide sequence ID" value="NZ_AONC01000046.1"/>
</dbReference>
<keyword evidence="8" id="KW-0460">Magnesium</keyword>